<keyword evidence="2" id="KW-1185">Reference proteome</keyword>
<sequence length="210" mass="23515">MRASFPFLDIVTIKPPPPLACSSPALVTDNLQGIQVSGGMIRDKCIYFKFQSTPRSDVVVWGGGGGCDVAWVIIKLDISNFADDAFRGLYVQPGGLILENSNYLGMYTVVGRESLIGNNNAVEDKSIYRLYPLSGNGDQTPHIADCHQNTVVPWGELEIAFSAYEARGRRKEGSWRDKKKEKKEKEVKRGSRKRGRSLKDDNFKHAWEKF</sequence>
<organism evidence="1 2">
    <name type="scientific">Irpex rosettiformis</name>
    <dbReference type="NCBI Taxonomy" id="378272"/>
    <lineage>
        <taxon>Eukaryota</taxon>
        <taxon>Fungi</taxon>
        <taxon>Dikarya</taxon>
        <taxon>Basidiomycota</taxon>
        <taxon>Agaricomycotina</taxon>
        <taxon>Agaricomycetes</taxon>
        <taxon>Polyporales</taxon>
        <taxon>Irpicaceae</taxon>
        <taxon>Irpex</taxon>
    </lineage>
</organism>
<dbReference type="Proteomes" id="UP001055072">
    <property type="component" value="Unassembled WGS sequence"/>
</dbReference>
<protein>
    <submittedName>
        <fullName evidence="1">Uncharacterized protein</fullName>
    </submittedName>
</protein>
<reference evidence="1" key="1">
    <citation type="journal article" date="2021" name="Environ. Microbiol.">
        <title>Gene family expansions and transcriptome signatures uncover fungal adaptations to wood decay.</title>
        <authorList>
            <person name="Hage H."/>
            <person name="Miyauchi S."/>
            <person name="Viragh M."/>
            <person name="Drula E."/>
            <person name="Min B."/>
            <person name="Chaduli D."/>
            <person name="Navarro D."/>
            <person name="Favel A."/>
            <person name="Norest M."/>
            <person name="Lesage-Meessen L."/>
            <person name="Balint B."/>
            <person name="Merenyi Z."/>
            <person name="de Eugenio L."/>
            <person name="Morin E."/>
            <person name="Martinez A.T."/>
            <person name="Baldrian P."/>
            <person name="Stursova M."/>
            <person name="Martinez M.J."/>
            <person name="Novotny C."/>
            <person name="Magnuson J.K."/>
            <person name="Spatafora J.W."/>
            <person name="Maurice S."/>
            <person name="Pangilinan J."/>
            <person name="Andreopoulos W."/>
            <person name="LaButti K."/>
            <person name="Hundley H."/>
            <person name="Na H."/>
            <person name="Kuo A."/>
            <person name="Barry K."/>
            <person name="Lipzen A."/>
            <person name="Henrissat B."/>
            <person name="Riley R."/>
            <person name="Ahrendt S."/>
            <person name="Nagy L.G."/>
            <person name="Grigoriev I.V."/>
            <person name="Martin F."/>
            <person name="Rosso M.N."/>
        </authorList>
    </citation>
    <scope>NUCLEOTIDE SEQUENCE</scope>
    <source>
        <strain evidence="1">CBS 384.51</strain>
    </source>
</reference>
<proteinExistence type="predicted"/>
<dbReference type="EMBL" id="MU274920">
    <property type="protein sequence ID" value="KAI0087024.1"/>
    <property type="molecule type" value="Genomic_DNA"/>
</dbReference>
<name>A0ACB8TYX7_9APHY</name>
<evidence type="ECO:0000313" key="2">
    <source>
        <dbReference type="Proteomes" id="UP001055072"/>
    </source>
</evidence>
<accession>A0ACB8TYX7</accession>
<comment type="caution">
    <text evidence="1">The sequence shown here is derived from an EMBL/GenBank/DDBJ whole genome shotgun (WGS) entry which is preliminary data.</text>
</comment>
<evidence type="ECO:0000313" key="1">
    <source>
        <dbReference type="EMBL" id="KAI0087024.1"/>
    </source>
</evidence>
<gene>
    <name evidence="1" type="ORF">BDY19DRAFT_907888</name>
</gene>